<keyword evidence="2" id="KW-1185">Reference proteome</keyword>
<dbReference type="InterPro" id="IPR045751">
    <property type="entry name" value="DUF6179"/>
</dbReference>
<dbReference type="AlphaFoldDB" id="A0A1H7C6L8"/>
<protein>
    <submittedName>
        <fullName evidence="1">Uncharacterized protein</fullName>
    </submittedName>
</protein>
<evidence type="ECO:0000313" key="2">
    <source>
        <dbReference type="Proteomes" id="UP000199662"/>
    </source>
</evidence>
<dbReference type="Pfam" id="PF19677">
    <property type="entry name" value="DUF6179"/>
    <property type="match status" value="1"/>
</dbReference>
<dbReference type="RefSeq" id="WP_091834168.1">
    <property type="nucleotide sequence ID" value="NZ_FNZK01000019.1"/>
</dbReference>
<dbReference type="Proteomes" id="UP000199662">
    <property type="component" value="Unassembled WGS sequence"/>
</dbReference>
<proteinExistence type="predicted"/>
<dbReference type="STRING" id="84035.SAMN05660742_11941"/>
<accession>A0A1H7C6L8</accession>
<dbReference type="EMBL" id="FNZK01000019">
    <property type="protein sequence ID" value="SEJ84237.1"/>
    <property type="molecule type" value="Genomic_DNA"/>
</dbReference>
<evidence type="ECO:0000313" key="1">
    <source>
        <dbReference type="EMBL" id="SEJ84237.1"/>
    </source>
</evidence>
<reference evidence="1 2" key="1">
    <citation type="submission" date="2016-10" db="EMBL/GenBank/DDBJ databases">
        <authorList>
            <person name="de Groot N.N."/>
        </authorList>
    </citation>
    <scope>NUCLEOTIDE SEQUENCE [LARGE SCALE GENOMIC DNA]</scope>
    <source>
        <strain evidence="1 2">DSM 2179</strain>
    </source>
</reference>
<organism evidence="1 2">
    <name type="scientific">Propionispira arboris</name>
    <dbReference type="NCBI Taxonomy" id="84035"/>
    <lineage>
        <taxon>Bacteria</taxon>
        <taxon>Bacillati</taxon>
        <taxon>Bacillota</taxon>
        <taxon>Negativicutes</taxon>
        <taxon>Selenomonadales</taxon>
        <taxon>Selenomonadaceae</taxon>
        <taxon>Propionispira</taxon>
    </lineage>
</organism>
<gene>
    <name evidence="1" type="ORF">SAMN05660742_11941</name>
</gene>
<name>A0A1H7C6L8_9FIRM</name>
<sequence length="301" mass="34842">MNTSALFPFIDPLVDDLSLQDTERLQIKLWQLVSYQSKRYTMGDSSSLRIETAEELFTSICFLLQLYQRESHIPWQKLLDADFKELLKESRSLAKVRISQAKSLYTRTQQSLPKIKNDFLEDTLTNIGIFFQKYDIYLFAHQIPCIIDYPLACPVPETLYGIEYILQYLQQLLIENHFLQCFSIRDLNCLLSVYIPNYESSLINLYEPVAINAWGHQLLVQTNNTLNISHQEKGLLQQLFQHLSSPELHHLAAASAKKLTIELSLSTPIETDYLQHTIDSLIPRLKVALNAQNLNGIFMSW</sequence>